<dbReference type="OrthoDB" id="3190266at2"/>
<feature type="domain" description="RsbT co-antagonist protein RsbRD N-terminal" evidence="3">
    <location>
        <begin position="37"/>
        <end position="168"/>
    </location>
</feature>
<comment type="similarity">
    <text evidence="1">Belongs to the CdaR family.</text>
</comment>
<dbReference type="InterPro" id="IPR025736">
    <property type="entry name" value="PucR_C-HTH_dom"/>
</dbReference>
<protein>
    <submittedName>
        <fullName evidence="5">PucR family transcriptional regulator</fullName>
    </submittedName>
</protein>
<dbReference type="InterPro" id="IPR025751">
    <property type="entry name" value="RsbRD_N_dom"/>
</dbReference>
<dbReference type="Pfam" id="PF17853">
    <property type="entry name" value="GGDEF_2"/>
    <property type="match status" value="1"/>
</dbReference>
<evidence type="ECO:0000259" key="3">
    <source>
        <dbReference type="Pfam" id="PF14361"/>
    </source>
</evidence>
<dbReference type="PANTHER" id="PTHR33744">
    <property type="entry name" value="CARBOHYDRATE DIACID REGULATOR"/>
    <property type="match status" value="1"/>
</dbReference>
<dbReference type="PANTHER" id="PTHR33744:SF1">
    <property type="entry name" value="DNA-BINDING TRANSCRIPTIONAL ACTIVATOR ADER"/>
    <property type="match status" value="1"/>
</dbReference>
<dbReference type="InterPro" id="IPR051448">
    <property type="entry name" value="CdaR-like_regulators"/>
</dbReference>
<sequence length="399" mass="42172">MTSTSDVTDSGSRPVDPRLAELTEGLLGTLPQRSIDVAGQVRERIAFYRESGVVSAEDLAVSCEENLRFVVEGLGRGVIGDPEPAAATGVRRAGAGVPLPAVLGAYRVGFRVMWEHVAAECARRGIPAEVVVEAAADAVVAHDVFTEAMSAAYNATLTEQLMRAEAERAALVEALLSGAVVDRRTLWEVADLLGLTVSGDFVVVAAALVAPGRAVLPGVEAVLARRGCASAWRLLPDVQVGVVEVGELPVDTLIDELEALGPVRIGISPVFHELTEAARSVELARLATSIAPAGGGAARFEDDPVGIAAAAAGDVMQRVADEVLGPLDSLAESERHVLVETLRVWVEVGGSANKAASRLFCHANTIRHRLRRFEEKTGRRLDRPRDVAALCLALEARRD</sequence>
<comment type="caution">
    <text evidence="5">The sequence shown here is derived from an EMBL/GenBank/DDBJ whole genome shotgun (WGS) entry which is preliminary data.</text>
</comment>
<proteinExistence type="inferred from homology"/>
<organism evidence="5 6">
    <name type="scientific">Nocardioides jejuensis</name>
    <dbReference type="NCBI Taxonomy" id="2502782"/>
    <lineage>
        <taxon>Bacteria</taxon>
        <taxon>Bacillati</taxon>
        <taxon>Actinomycetota</taxon>
        <taxon>Actinomycetes</taxon>
        <taxon>Propionibacteriales</taxon>
        <taxon>Nocardioidaceae</taxon>
        <taxon>Nocardioides</taxon>
    </lineage>
</organism>
<dbReference type="RefSeq" id="WP_131581699.1">
    <property type="nucleotide sequence ID" value="NZ_SJZJ01000003.1"/>
</dbReference>
<feature type="domain" description="PucR C-terminal helix-turn-helix" evidence="2">
    <location>
        <begin position="338"/>
        <end position="396"/>
    </location>
</feature>
<dbReference type="Proteomes" id="UP000295453">
    <property type="component" value="Unassembled WGS sequence"/>
</dbReference>
<dbReference type="Gene3D" id="1.10.10.2840">
    <property type="entry name" value="PucR C-terminal helix-turn-helix domain"/>
    <property type="match status" value="1"/>
</dbReference>
<feature type="domain" description="CdaR GGDEF-like" evidence="4">
    <location>
        <begin position="183"/>
        <end position="288"/>
    </location>
</feature>
<dbReference type="InterPro" id="IPR042070">
    <property type="entry name" value="PucR_C-HTH_sf"/>
</dbReference>
<dbReference type="Pfam" id="PF13556">
    <property type="entry name" value="HTH_30"/>
    <property type="match status" value="1"/>
</dbReference>
<keyword evidence="6" id="KW-1185">Reference proteome</keyword>
<name>A0A4R1CGT3_9ACTN</name>
<evidence type="ECO:0000313" key="6">
    <source>
        <dbReference type="Proteomes" id="UP000295453"/>
    </source>
</evidence>
<dbReference type="InterPro" id="IPR041522">
    <property type="entry name" value="CdaR_GGDEF"/>
</dbReference>
<evidence type="ECO:0000259" key="2">
    <source>
        <dbReference type="Pfam" id="PF13556"/>
    </source>
</evidence>
<dbReference type="EMBL" id="SJZJ01000003">
    <property type="protein sequence ID" value="TCJ30574.1"/>
    <property type="molecule type" value="Genomic_DNA"/>
</dbReference>
<dbReference type="AlphaFoldDB" id="A0A4R1CGT3"/>
<evidence type="ECO:0000313" key="5">
    <source>
        <dbReference type="EMBL" id="TCJ30574.1"/>
    </source>
</evidence>
<evidence type="ECO:0000256" key="1">
    <source>
        <dbReference type="ARBA" id="ARBA00006754"/>
    </source>
</evidence>
<reference evidence="5 6" key="1">
    <citation type="submission" date="2019-03" db="EMBL/GenBank/DDBJ databases">
        <authorList>
            <person name="Kim M.K.M."/>
        </authorList>
    </citation>
    <scope>NUCLEOTIDE SEQUENCE [LARGE SCALE GENOMIC DNA]</scope>
    <source>
        <strain evidence="5 6">18JY15-6</strain>
    </source>
</reference>
<dbReference type="Pfam" id="PF14361">
    <property type="entry name" value="RsbRD_N"/>
    <property type="match status" value="1"/>
</dbReference>
<evidence type="ECO:0000259" key="4">
    <source>
        <dbReference type="Pfam" id="PF17853"/>
    </source>
</evidence>
<accession>A0A4R1CGT3</accession>
<gene>
    <name evidence="5" type="ORF">EPD65_03135</name>
</gene>